<dbReference type="AlphaFoldDB" id="A0A1T5LUZ0"/>
<dbReference type="RefSeq" id="WP_079493173.1">
    <property type="nucleotide sequence ID" value="NZ_FUZT01000008.1"/>
</dbReference>
<proteinExistence type="predicted"/>
<accession>A0A1T5LUZ0</accession>
<evidence type="ECO:0000313" key="2">
    <source>
        <dbReference type="Proteomes" id="UP000190285"/>
    </source>
</evidence>
<protein>
    <submittedName>
        <fullName evidence="1">Uncharacterized protein</fullName>
    </submittedName>
</protein>
<dbReference type="Proteomes" id="UP000190285">
    <property type="component" value="Unassembled WGS sequence"/>
</dbReference>
<keyword evidence="2" id="KW-1185">Reference proteome</keyword>
<gene>
    <name evidence="1" type="ORF">SAMN02194393_03359</name>
</gene>
<evidence type="ECO:0000313" key="1">
    <source>
        <dbReference type="EMBL" id="SKC79776.1"/>
    </source>
</evidence>
<dbReference type="OrthoDB" id="1952548at2"/>
<dbReference type="STRING" id="36842.SAMN02194393_03359"/>
<reference evidence="1 2" key="1">
    <citation type="submission" date="2017-02" db="EMBL/GenBank/DDBJ databases">
        <authorList>
            <person name="Peterson S.W."/>
        </authorList>
    </citation>
    <scope>NUCLEOTIDE SEQUENCE [LARGE SCALE GENOMIC DNA]</scope>
    <source>
        <strain evidence="1 2">M1</strain>
    </source>
</reference>
<name>A0A1T5LUZ0_9FIRM</name>
<sequence>METANADLSEPYDGDNEKIIVGIPSDDIEMENVINDIKTLLNKYNDPKKHLNDYLRKVEKKMVNKSIDTGCYINRNKIKKYIEKHPYFKNPCNYHIRLLTIMKYLKKKGIDLTIKDIDLVVDEIIQEIDGVKKIAEGKYKVIK</sequence>
<dbReference type="EMBL" id="FUZT01000008">
    <property type="protein sequence ID" value="SKC79776.1"/>
    <property type="molecule type" value="Genomic_DNA"/>
</dbReference>
<organism evidence="1 2">
    <name type="scientific">Maledivibacter halophilus</name>
    <dbReference type="NCBI Taxonomy" id="36842"/>
    <lineage>
        <taxon>Bacteria</taxon>
        <taxon>Bacillati</taxon>
        <taxon>Bacillota</taxon>
        <taxon>Clostridia</taxon>
        <taxon>Peptostreptococcales</taxon>
        <taxon>Caminicellaceae</taxon>
        <taxon>Maledivibacter</taxon>
    </lineage>
</organism>